<gene>
    <name evidence="4" type="ORF">ACJMK2_012854</name>
</gene>
<comment type="caution">
    <text evidence="4">The sequence shown here is derived from an EMBL/GenBank/DDBJ whole genome shotgun (WGS) entry which is preliminary data.</text>
</comment>
<evidence type="ECO:0000313" key="5">
    <source>
        <dbReference type="Proteomes" id="UP001634394"/>
    </source>
</evidence>
<dbReference type="PANTHER" id="PTHR11955">
    <property type="entry name" value="FATTY ACID BINDING PROTEIN"/>
    <property type="match status" value="1"/>
</dbReference>
<dbReference type="CDD" id="cd00742">
    <property type="entry name" value="FABP"/>
    <property type="match status" value="1"/>
</dbReference>
<dbReference type="Gene3D" id="2.40.128.20">
    <property type="match status" value="1"/>
</dbReference>
<name>A0ABD3V9J8_SINWO</name>
<proteinExistence type="inferred from homology"/>
<evidence type="ECO:0000259" key="3">
    <source>
        <dbReference type="Pfam" id="PF00061"/>
    </source>
</evidence>
<accession>A0ABD3V9J8</accession>
<dbReference type="InterPro" id="IPR031259">
    <property type="entry name" value="ILBP"/>
</dbReference>
<protein>
    <recommendedName>
        <fullName evidence="3">Lipocalin/cytosolic fatty-acid binding domain-containing protein</fullName>
    </recommendedName>
</protein>
<evidence type="ECO:0000256" key="2">
    <source>
        <dbReference type="ARBA" id="ARBA00023121"/>
    </source>
</evidence>
<dbReference type="Pfam" id="PF00061">
    <property type="entry name" value="Lipocalin"/>
    <property type="match status" value="1"/>
</dbReference>
<comment type="similarity">
    <text evidence="1">Belongs to the calycin superfamily. Fatty-acid binding protein (FABP) family.</text>
</comment>
<dbReference type="GO" id="GO:0008289">
    <property type="term" value="F:lipid binding"/>
    <property type="evidence" value="ECO:0007669"/>
    <property type="project" value="UniProtKB-KW"/>
</dbReference>
<organism evidence="4 5">
    <name type="scientific">Sinanodonta woodiana</name>
    <name type="common">Chinese pond mussel</name>
    <name type="synonym">Anodonta woodiana</name>
    <dbReference type="NCBI Taxonomy" id="1069815"/>
    <lineage>
        <taxon>Eukaryota</taxon>
        <taxon>Metazoa</taxon>
        <taxon>Spiralia</taxon>
        <taxon>Lophotrochozoa</taxon>
        <taxon>Mollusca</taxon>
        <taxon>Bivalvia</taxon>
        <taxon>Autobranchia</taxon>
        <taxon>Heteroconchia</taxon>
        <taxon>Palaeoheterodonta</taxon>
        <taxon>Unionida</taxon>
        <taxon>Unionoidea</taxon>
        <taxon>Unionidae</taxon>
        <taxon>Unioninae</taxon>
        <taxon>Sinanodonta</taxon>
    </lineage>
</organism>
<reference evidence="4 5" key="1">
    <citation type="submission" date="2024-11" db="EMBL/GenBank/DDBJ databases">
        <title>Chromosome-level genome assembly of the freshwater bivalve Anodonta woodiana.</title>
        <authorList>
            <person name="Chen X."/>
        </authorList>
    </citation>
    <scope>NUCLEOTIDE SEQUENCE [LARGE SCALE GENOMIC DNA]</scope>
    <source>
        <strain evidence="4">MN2024</strain>
        <tissue evidence="4">Gills</tissue>
    </source>
</reference>
<dbReference type="SUPFAM" id="SSF50814">
    <property type="entry name" value="Lipocalins"/>
    <property type="match status" value="1"/>
</dbReference>
<evidence type="ECO:0000256" key="1">
    <source>
        <dbReference type="ARBA" id="ARBA00008390"/>
    </source>
</evidence>
<dbReference type="InterPro" id="IPR000463">
    <property type="entry name" value="Fatty_acid-bd"/>
</dbReference>
<dbReference type="PRINTS" id="PR00178">
    <property type="entry name" value="FATTYACIDBP"/>
</dbReference>
<keyword evidence="2" id="KW-0446">Lipid-binding</keyword>
<evidence type="ECO:0000313" key="4">
    <source>
        <dbReference type="EMBL" id="KAL3858257.1"/>
    </source>
</evidence>
<dbReference type="AlphaFoldDB" id="A0ABD3V9J8"/>
<dbReference type="InterPro" id="IPR000566">
    <property type="entry name" value="Lipocln_cytosolic_FA-bd_dom"/>
</dbReference>
<dbReference type="EMBL" id="JBJQND010000013">
    <property type="protein sequence ID" value="KAL3858257.1"/>
    <property type="molecule type" value="Genomic_DNA"/>
</dbReference>
<dbReference type="Proteomes" id="UP001634394">
    <property type="component" value="Unassembled WGS sequence"/>
</dbReference>
<sequence length="140" mass="15573">MALAEIEQQMAGVWVLQTNENLDEYLKEIGVGFVLRKLAAAASSTMTITVEGEKIRIVTKGAKNTEAFFALGEEFNNTDPQDNPVKAIATWKDGCLFTDARPVDPNKGKAQKVERRIVDGNLEMKITVNDVVCKRIFKKK</sequence>
<dbReference type="InterPro" id="IPR012674">
    <property type="entry name" value="Calycin"/>
</dbReference>
<keyword evidence="5" id="KW-1185">Reference proteome</keyword>
<feature type="domain" description="Lipocalin/cytosolic fatty-acid binding" evidence="3">
    <location>
        <begin position="11"/>
        <end position="139"/>
    </location>
</feature>